<evidence type="ECO:0008006" key="13">
    <source>
        <dbReference type="Google" id="ProtNLM"/>
    </source>
</evidence>
<evidence type="ECO:0000256" key="3">
    <source>
        <dbReference type="ARBA" id="ARBA00022475"/>
    </source>
</evidence>
<dbReference type="RefSeq" id="XP_007754843.1">
    <property type="nucleotide sequence ID" value="XM_007756653.1"/>
</dbReference>
<feature type="transmembrane region" description="Helical" evidence="10">
    <location>
        <begin position="144"/>
        <end position="166"/>
    </location>
</feature>
<evidence type="ECO:0000256" key="8">
    <source>
        <dbReference type="ARBA" id="ARBA00035585"/>
    </source>
</evidence>
<evidence type="ECO:0000256" key="9">
    <source>
        <dbReference type="SAM" id="MobiDB-lite"/>
    </source>
</evidence>
<name>W9WV54_9EURO</name>
<dbReference type="Pfam" id="PF02537">
    <property type="entry name" value="CRCB"/>
    <property type="match status" value="2"/>
</dbReference>
<evidence type="ECO:0000256" key="2">
    <source>
        <dbReference type="ARBA" id="ARBA00004651"/>
    </source>
</evidence>
<keyword evidence="3" id="KW-1003">Cell membrane</keyword>
<feature type="transmembrane region" description="Helical" evidence="10">
    <location>
        <begin position="383"/>
        <end position="401"/>
    </location>
</feature>
<dbReference type="GO" id="GO:0005886">
    <property type="term" value="C:plasma membrane"/>
    <property type="evidence" value="ECO:0007669"/>
    <property type="project" value="UniProtKB-SubCell"/>
</dbReference>
<feature type="transmembrane region" description="Helical" evidence="10">
    <location>
        <begin position="355"/>
        <end position="376"/>
    </location>
</feature>
<accession>W9WV54</accession>
<evidence type="ECO:0000313" key="12">
    <source>
        <dbReference type="Proteomes" id="UP000019473"/>
    </source>
</evidence>
<dbReference type="eggNOG" id="ENOG502QT5F">
    <property type="taxonomic scope" value="Eukaryota"/>
</dbReference>
<feature type="region of interest" description="Disordered" evidence="9">
    <location>
        <begin position="1"/>
        <end position="139"/>
    </location>
</feature>
<evidence type="ECO:0000256" key="6">
    <source>
        <dbReference type="ARBA" id="ARBA00023136"/>
    </source>
</evidence>
<feature type="transmembrane region" description="Helical" evidence="10">
    <location>
        <begin position="229"/>
        <end position="255"/>
    </location>
</feature>
<dbReference type="GO" id="GO:1903425">
    <property type="term" value="F:fluoride transmembrane transporter activity"/>
    <property type="evidence" value="ECO:0007669"/>
    <property type="project" value="TreeGrafter"/>
</dbReference>
<dbReference type="InterPro" id="IPR003691">
    <property type="entry name" value="FluC"/>
</dbReference>
<proteinExistence type="inferred from homology"/>
<dbReference type="Proteomes" id="UP000019473">
    <property type="component" value="Unassembled WGS sequence"/>
</dbReference>
<feature type="transmembrane region" description="Helical" evidence="10">
    <location>
        <begin position="458"/>
        <end position="482"/>
    </location>
</feature>
<comment type="similarity">
    <text evidence="7">Belongs to the fluoride channel Fluc/FEX (TC 1.A.43) family.</text>
</comment>
<evidence type="ECO:0000256" key="7">
    <source>
        <dbReference type="ARBA" id="ARBA00035120"/>
    </source>
</evidence>
<comment type="function">
    <text evidence="1">Fluoride channel required for the rapid expulsion of cytoplasmic fluoride.</text>
</comment>
<dbReference type="VEuPathDB" id="FungiDB:A1O7_02622"/>
<dbReference type="AlphaFoldDB" id="W9WV54"/>
<evidence type="ECO:0000256" key="10">
    <source>
        <dbReference type="SAM" id="Phobius"/>
    </source>
</evidence>
<comment type="catalytic activity">
    <reaction evidence="8">
        <text>fluoride(in) = fluoride(out)</text>
        <dbReference type="Rhea" id="RHEA:76159"/>
        <dbReference type="ChEBI" id="CHEBI:17051"/>
    </reaction>
    <physiologicalReaction direction="left-to-right" evidence="8">
        <dbReference type="Rhea" id="RHEA:76160"/>
    </physiologicalReaction>
</comment>
<evidence type="ECO:0000313" key="11">
    <source>
        <dbReference type="EMBL" id="EXJ62189.1"/>
    </source>
</evidence>
<keyword evidence="5 10" id="KW-1133">Transmembrane helix</keyword>
<dbReference type="OrthoDB" id="409792at2759"/>
<evidence type="ECO:0000256" key="1">
    <source>
        <dbReference type="ARBA" id="ARBA00002598"/>
    </source>
</evidence>
<evidence type="ECO:0000256" key="5">
    <source>
        <dbReference type="ARBA" id="ARBA00022989"/>
    </source>
</evidence>
<comment type="subcellular location">
    <subcellularLocation>
        <location evidence="2">Cell membrane</location>
        <topology evidence="2">Multi-pass membrane protein</topology>
    </subcellularLocation>
</comment>
<dbReference type="GeneID" id="19177228"/>
<keyword evidence="6 10" id="KW-0472">Membrane</keyword>
<dbReference type="PANTHER" id="PTHR28259:SF1">
    <property type="entry name" value="FLUORIDE EXPORT PROTEIN 1-RELATED"/>
    <property type="match status" value="1"/>
</dbReference>
<keyword evidence="12" id="KW-1185">Reference proteome</keyword>
<dbReference type="STRING" id="1182544.W9WV54"/>
<gene>
    <name evidence="11" type="ORF">A1O7_02622</name>
</gene>
<organism evidence="11 12">
    <name type="scientific">Cladophialophora yegresii CBS 114405</name>
    <dbReference type="NCBI Taxonomy" id="1182544"/>
    <lineage>
        <taxon>Eukaryota</taxon>
        <taxon>Fungi</taxon>
        <taxon>Dikarya</taxon>
        <taxon>Ascomycota</taxon>
        <taxon>Pezizomycotina</taxon>
        <taxon>Eurotiomycetes</taxon>
        <taxon>Chaetothyriomycetidae</taxon>
        <taxon>Chaetothyriales</taxon>
        <taxon>Herpotrichiellaceae</taxon>
        <taxon>Cladophialophora</taxon>
    </lineage>
</organism>
<dbReference type="PANTHER" id="PTHR28259">
    <property type="entry name" value="FLUORIDE EXPORT PROTEIN 1-RELATED"/>
    <property type="match status" value="1"/>
</dbReference>
<protein>
    <recommendedName>
        <fullName evidence="13">Chromosome condensation protein (CrcB)</fullName>
    </recommendedName>
</protein>
<comment type="caution">
    <text evidence="11">The sequence shown here is derived from an EMBL/GenBank/DDBJ whole genome shotgun (WGS) entry which is preliminary data.</text>
</comment>
<feature type="transmembrane region" description="Helical" evidence="10">
    <location>
        <begin position="178"/>
        <end position="197"/>
    </location>
</feature>
<sequence>MASHGCEKRVSGQCGLPGSNSNGFEEREANEAARQSSNLGENDAGLTELAVPPPAAAGDDMRDTYEEEEGKGKRASFSLKRQSRDDADLTELAVPSPLAHHGTSGEEAGNVAPADHGFTHTRDSSSTRPEEGSRQRPTKDFSPYAEFCTISWLIFFALLGTLARLGVQAISTYPNAPFLSSVLWANLAGSFLLGFLLEDRRFFRYSVEVDDDEKDATPEIDRAKKTLPLYIGLATGFCGSFTSFSSFITDAFLALSNGLVPPSPTAPYHATQSPIHARNGGYSFMAALAILIVQTAVSLGALKTGAHLAAAGEPIFPSLPATFLHRFIDSLSIPLGWGCWLGAGFLAIWPPSDDWRHRVTFALVLAPPGALLRFYLSKHLNARIPAFPLGTFIVNIFGTVIEGMSMDLQHSSTIMAKVAGSNAVPCAVLEGVVFGFCGCTTTVSTWVAELNGLRRKHAWSYGLASVAMALACQVVIMGSMIWTKGYDRRCSQSAQ</sequence>
<feature type="transmembrane region" description="Helical" evidence="10">
    <location>
        <begin position="323"/>
        <end position="349"/>
    </location>
</feature>
<feature type="compositionally biased region" description="Basic and acidic residues" evidence="9">
    <location>
        <begin position="1"/>
        <end position="10"/>
    </location>
</feature>
<dbReference type="HOGENOM" id="CLU_030507_0_0_1"/>
<keyword evidence="4 10" id="KW-0812">Transmembrane</keyword>
<feature type="transmembrane region" description="Helical" evidence="10">
    <location>
        <begin position="282"/>
        <end position="302"/>
    </location>
</feature>
<feature type="compositionally biased region" description="Basic and acidic residues" evidence="9">
    <location>
        <begin position="117"/>
        <end position="139"/>
    </location>
</feature>
<evidence type="ECO:0000256" key="4">
    <source>
        <dbReference type="ARBA" id="ARBA00022692"/>
    </source>
</evidence>
<dbReference type="EMBL" id="AMGW01000002">
    <property type="protein sequence ID" value="EXJ62189.1"/>
    <property type="molecule type" value="Genomic_DNA"/>
</dbReference>
<reference evidence="11 12" key="1">
    <citation type="submission" date="2013-03" db="EMBL/GenBank/DDBJ databases">
        <title>The Genome Sequence of Cladophialophora yegresii CBS 114405.</title>
        <authorList>
            <consortium name="The Broad Institute Genomics Platform"/>
            <person name="Cuomo C."/>
            <person name="de Hoog S."/>
            <person name="Gorbushina A."/>
            <person name="Walker B."/>
            <person name="Young S.K."/>
            <person name="Zeng Q."/>
            <person name="Gargeya S."/>
            <person name="Fitzgerald M."/>
            <person name="Haas B."/>
            <person name="Abouelleil A."/>
            <person name="Allen A.W."/>
            <person name="Alvarado L."/>
            <person name="Arachchi H.M."/>
            <person name="Berlin A.M."/>
            <person name="Chapman S.B."/>
            <person name="Gainer-Dewar J."/>
            <person name="Goldberg J."/>
            <person name="Griggs A."/>
            <person name="Gujja S."/>
            <person name="Hansen M."/>
            <person name="Howarth C."/>
            <person name="Imamovic A."/>
            <person name="Ireland A."/>
            <person name="Larimer J."/>
            <person name="McCowan C."/>
            <person name="Murphy C."/>
            <person name="Pearson M."/>
            <person name="Poon T.W."/>
            <person name="Priest M."/>
            <person name="Roberts A."/>
            <person name="Saif S."/>
            <person name="Shea T."/>
            <person name="Sisk P."/>
            <person name="Sykes S."/>
            <person name="Wortman J."/>
            <person name="Nusbaum C."/>
            <person name="Birren B."/>
        </authorList>
    </citation>
    <scope>NUCLEOTIDE SEQUENCE [LARGE SCALE GENOMIC DNA]</scope>
    <source>
        <strain evidence="11 12">CBS 114405</strain>
    </source>
</reference>